<dbReference type="InterPro" id="IPR013249">
    <property type="entry name" value="RNA_pol_sigma70_r4_t2"/>
</dbReference>
<dbReference type="AlphaFoldDB" id="A0A4U1J969"/>
<reference evidence="2 3" key="1">
    <citation type="submission" date="2019-04" db="EMBL/GenBank/DDBJ databases">
        <authorList>
            <person name="Li Y."/>
            <person name="Wang J."/>
        </authorList>
    </citation>
    <scope>NUCLEOTIDE SEQUENCE [LARGE SCALE GENOMIC DNA]</scope>
    <source>
        <strain evidence="2 3">DSM 14668</strain>
    </source>
</reference>
<name>A0A4U1J969_9BACT</name>
<feature type="domain" description="RNA polymerase sigma factor 70 region 4 type 2" evidence="1">
    <location>
        <begin position="214"/>
        <end position="264"/>
    </location>
</feature>
<dbReference type="Proteomes" id="UP000309215">
    <property type="component" value="Unassembled WGS sequence"/>
</dbReference>
<organism evidence="2 3">
    <name type="scientific">Polyangium fumosum</name>
    <dbReference type="NCBI Taxonomy" id="889272"/>
    <lineage>
        <taxon>Bacteria</taxon>
        <taxon>Pseudomonadati</taxon>
        <taxon>Myxococcota</taxon>
        <taxon>Polyangia</taxon>
        <taxon>Polyangiales</taxon>
        <taxon>Polyangiaceae</taxon>
        <taxon>Polyangium</taxon>
    </lineage>
</organism>
<accession>A0A4U1J969</accession>
<evidence type="ECO:0000313" key="2">
    <source>
        <dbReference type="EMBL" id="TKD04505.1"/>
    </source>
</evidence>
<gene>
    <name evidence="2" type="ORF">E8A74_23145</name>
</gene>
<proteinExistence type="predicted"/>
<evidence type="ECO:0000313" key="3">
    <source>
        <dbReference type="Proteomes" id="UP000309215"/>
    </source>
</evidence>
<dbReference type="InterPro" id="IPR013324">
    <property type="entry name" value="RNA_pol_sigma_r3/r4-like"/>
</dbReference>
<dbReference type="InterPro" id="IPR036388">
    <property type="entry name" value="WH-like_DNA-bd_sf"/>
</dbReference>
<dbReference type="InterPro" id="IPR011745">
    <property type="entry name" value="RNA_pol_sigma70_MYXXA"/>
</dbReference>
<protein>
    <submittedName>
        <fullName evidence="2">Transcriptional regulator</fullName>
    </submittedName>
</protein>
<evidence type="ECO:0000259" key="1">
    <source>
        <dbReference type="Pfam" id="PF08281"/>
    </source>
</evidence>
<dbReference type="SUPFAM" id="SSF88659">
    <property type="entry name" value="Sigma3 and sigma4 domains of RNA polymerase sigma factors"/>
    <property type="match status" value="1"/>
</dbReference>
<dbReference type="Pfam" id="PF08281">
    <property type="entry name" value="Sigma70_r4_2"/>
    <property type="match status" value="1"/>
</dbReference>
<sequence>MPGGHGEDLCNTGAVIGKETSAREAFEAGLPEPLRRALDARAEAALARAAARGREAWPTVPFEDELWLGHLARRLREDEPLATQLDAIDAGGLYLAAACLRGVSAALEAFEREVLPSARRALSMRADEARVDEMLQRTRTRLLTELHGPPKLALYAGRGPLGGFVRTVAVHLLANDEAAAKPIEDDDDALAALPEAADVEAGLCRLDQQQHFRAAFREALATLSSRDRALLRLSLLDGLSIDDIAPMYGAHRATVARWLGAARDLLATRTRQALASRLRLRPDDLESLLGGVLSRFDLSLSRLLRESHGAEAPPDAT</sequence>
<dbReference type="GO" id="GO:0006352">
    <property type="term" value="P:DNA-templated transcription initiation"/>
    <property type="evidence" value="ECO:0007669"/>
    <property type="project" value="InterPro"/>
</dbReference>
<dbReference type="GO" id="GO:0003677">
    <property type="term" value="F:DNA binding"/>
    <property type="evidence" value="ECO:0007669"/>
    <property type="project" value="InterPro"/>
</dbReference>
<dbReference type="GO" id="GO:0016987">
    <property type="term" value="F:sigma factor activity"/>
    <property type="evidence" value="ECO:0007669"/>
    <property type="project" value="InterPro"/>
</dbReference>
<dbReference type="EMBL" id="SSMQ01000024">
    <property type="protein sequence ID" value="TKD04505.1"/>
    <property type="molecule type" value="Genomic_DNA"/>
</dbReference>
<dbReference type="Gene3D" id="1.10.10.10">
    <property type="entry name" value="Winged helix-like DNA-binding domain superfamily/Winged helix DNA-binding domain"/>
    <property type="match status" value="1"/>
</dbReference>
<keyword evidence="3" id="KW-1185">Reference proteome</keyword>
<dbReference type="OrthoDB" id="5496874at2"/>
<dbReference type="NCBIfam" id="TIGR03001">
    <property type="entry name" value="Sig-70_gmx1"/>
    <property type="match status" value="1"/>
</dbReference>
<comment type="caution">
    <text evidence="2">The sequence shown here is derived from an EMBL/GenBank/DDBJ whole genome shotgun (WGS) entry which is preliminary data.</text>
</comment>